<dbReference type="RefSeq" id="WP_181583842.1">
    <property type="nucleotide sequence ID" value="NZ_CP059399.1"/>
</dbReference>
<gene>
    <name evidence="1" type="ORF">H0264_10835</name>
</gene>
<dbReference type="Proteomes" id="UP000515512">
    <property type="component" value="Chromosome"/>
</dbReference>
<reference evidence="1 2" key="1">
    <citation type="submission" date="2020-07" db="EMBL/GenBank/DDBJ databases">
        <authorList>
            <person name="Zhuang K."/>
            <person name="Ran Y."/>
        </authorList>
    </citation>
    <scope>NUCLEOTIDE SEQUENCE [LARGE SCALE GENOMIC DNA]</scope>
    <source>
        <strain evidence="1 2">WCH-YHL-001</strain>
    </source>
</reference>
<sequence length="236" mass="24660">MLPTGNLAQVEQRPAVIHTPLGIVEFSVALGPDALSAQPDAVWRLANGAHLHRWERRGATVDLLLGPIEVPAWDGGAAVPTWAAVWQVAAGTGISGLMVAAELTGLPAEADGGADPGECLAAVTADTEQFTVSIGGPDDELLSMQAADGRLLPGDWVELLPTADAAGSGEYGVRYQDSLRIAWHLPGLVAPEAVRLCIATAWGPRDDERPAAWFAVDIPLDTAFSHLTAEPIGDEN</sequence>
<name>A0A7D6VH55_9NOCA</name>
<evidence type="ECO:0000313" key="1">
    <source>
        <dbReference type="EMBL" id="QLY32677.1"/>
    </source>
</evidence>
<proteinExistence type="predicted"/>
<dbReference type="KEGG" id="nhu:H0264_10835"/>
<dbReference type="EMBL" id="CP059399">
    <property type="protein sequence ID" value="QLY32677.1"/>
    <property type="molecule type" value="Genomic_DNA"/>
</dbReference>
<dbReference type="AlphaFoldDB" id="A0A7D6VH55"/>
<evidence type="ECO:0000313" key="2">
    <source>
        <dbReference type="Proteomes" id="UP000515512"/>
    </source>
</evidence>
<organism evidence="1 2">
    <name type="scientific">Nocardia huaxiensis</name>
    <dbReference type="NCBI Taxonomy" id="2755382"/>
    <lineage>
        <taxon>Bacteria</taxon>
        <taxon>Bacillati</taxon>
        <taxon>Actinomycetota</taxon>
        <taxon>Actinomycetes</taxon>
        <taxon>Mycobacteriales</taxon>
        <taxon>Nocardiaceae</taxon>
        <taxon>Nocardia</taxon>
    </lineage>
</organism>
<accession>A0A7D6VH55</accession>
<keyword evidence="2" id="KW-1185">Reference proteome</keyword>
<protein>
    <submittedName>
        <fullName evidence="1">Uncharacterized protein</fullName>
    </submittedName>
</protein>